<gene>
    <name evidence="3" type="ORF">Cva_00819</name>
</gene>
<dbReference type="OrthoDB" id="7171737at2"/>
<comment type="caution">
    <text evidence="3">The sequence shown here is derived from an EMBL/GenBank/DDBJ whole genome shotgun (WGS) entry which is preliminary data.</text>
</comment>
<keyword evidence="4" id="KW-1185">Reference proteome</keyword>
<keyword evidence="1" id="KW-0732">Signal</keyword>
<feature type="signal peptide" evidence="1">
    <location>
        <begin position="1"/>
        <end position="21"/>
    </location>
</feature>
<dbReference type="InterPro" id="IPR025864">
    <property type="entry name" value="TraW_N_dom"/>
</dbReference>
<feature type="domain" description="Type-F conjugative transfer system protein TraW N-terminal" evidence="2">
    <location>
        <begin position="11"/>
        <end position="34"/>
    </location>
</feature>
<feature type="chain" id="PRO_5005512667" description="Type-F conjugative transfer system protein TraW N-terminal domain-containing protein" evidence="1">
    <location>
        <begin position="22"/>
        <end position="209"/>
    </location>
</feature>
<dbReference type="STRING" id="1629334.Cva_00819"/>
<name>A0A0K8MCC6_9PROT</name>
<dbReference type="Pfam" id="PF12477">
    <property type="entry name" value="TraW_N"/>
    <property type="match status" value="1"/>
</dbReference>
<accession>A0A0K8MCC6</accession>
<proteinExistence type="predicted"/>
<dbReference type="EMBL" id="BBVC01000027">
    <property type="protein sequence ID" value="GAO98171.1"/>
    <property type="molecule type" value="Genomic_DNA"/>
</dbReference>
<evidence type="ECO:0000313" key="3">
    <source>
        <dbReference type="EMBL" id="GAO98171.1"/>
    </source>
</evidence>
<evidence type="ECO:0000313" key="4">
    <source>
        <dbReference type="Proteomes" id="UP000036771"/>
    </source>
</evidence>
<dbReference type="Proteomes" id="UP000036771">
    <property type="component" value="Unassembled WGS sequence"/>
</dbReference>
<organism evidence="3 4">
    <name type="scientific">Caedimonas varicaedens</name>
    <dbReference type="NCBI Taxonomy" id="1629334"/>
    <lineage>
        <taxon>Bacteria</taxon>
        <taxon>Pseudomonadati</taxon>
        <taxon>Pseudomonadota</taxon>
        <taxon>Alphaproteobacteria</taxon>
        <taxon>Holosporales</taxon>
        <taxon>Caedimonadaceae</taxon>
        <taxon>Caedimonas</taxon>
    </lineage>
</organism>
<sequence precursor="true">MSRFVHLLRVSFLFVMTTAHAKDLGVYGETFPIAEENLLTLIQQKLKTMEENGDLMKTRQTLAEKAAQNIRHPAPVKGLIKTETPRQWLYDPSITVDKDIKDLKGNLIATKGQIVNPLDTLSWGAPLLFLDGDDPEQVAWAETQHTLAKWVLVKGSPVDMEEKLKHPIYFDQAGMLAGKFGIRAVPCRISQKDKKLLVEEISLDGGEQP</sequence>
<evidence type="ECO:0000259" key="2">
    <source>
        <dbReference type="Pfam" id="PF12477"/>
    </source>
</evidence>
<reference evidence="3 4" key="1">
    <citation type="submission" date="2015-03" db="EMBL/GenBank/DDBJ databases">
        <title>Caedibacter varicaedens, whole genome shotgun sequence.</title>
        <authorList>
            <person name="Suzuki H."/>
            <person name="Dapper A.L."/>
            <person name="Gibson A.K."/>
            <person name="Jackson C."/>
            <person name="Lee H."/>
            <person name="Pejaver V.R."/>
            <person name="Doak T."/>
            <person name="Lynch M."/>
        </authorList>
    </citation>
    <scope>NUCLEOTIDE SEQUENCE [LARGE SCALE GENOMIC DNA]</scope>
</reference>
<protein>
    <recommendedName>
        <fullName evidence="2">Type-F conjugative transfer system protein TraW N-terminal domain-containing protein</fullName>
    </recommendedName>
</protein>
<dbReference type="AlphaFoldDB" id="A0A0K8MCC6"/>
<dbReference type="InterPro" id="IPR014114">
    <property type="entry name" value="TraW"/>
</dbReference>
<evidence type="ECO:0000256" key="1">
    <source>
        <dbReference type="SAM" id="SignalP"/>
    </source>
</evidence>
<dbReference type="NCBIfam" id="TIGR02743">
    <property type="entry name" value="TraW"/>
    <property type="match status" value="1"/>
</dbReference>